<dbReference type="HAMAP" id="MF_02008">
    <property type="entry name" value="Tyr_tRNA_synth_type3"/>
    <property type="match status" value="1"/>
</dbReference>
<accession>A0A1V6N116</accession>
<dbReference type="PANTHER" id="PTHR46264:SF4">
    <property type="entry name" value="TYROSINE--TRNA LIGASE, CYTOPLASMIC"/>
    <property type="match status" value="1"/>
</dbReference>
<keyword evidence="6 8" id="KW-0030">Aminoacyl-tRNA synthetase</keyword>
<dbReference type="GO" id="GO:0005524">
    <property type="term" value="F:ATP binding"/>
    <property type="evidence" value="ECO:0007669"/>
    <property type="project" value="UniProtKB-UniRule"/>
</dbReference>
<feature type="short sequence motif" description="'HIGH' region" evidence="8">
    <location>
        <begin position="40"/>
        <end position="48"/>
    </location>
</feature>
<reference evidence="9 10" key="1">
    <citation type="submission" date="2014-12" db="EMBL/GenBank/DDBJ databases">
        <title>Genome sequence of Methanobrevibacter arboriphilicus DH1, DSM1125.</title>
        <authorList>
            <person name="Poehlein A."/>
            <person name="Thauer R.K."/>
            <person name="Seedorf H."/>
            <person name="Daniel R."/>
        </authorList>
    </citation>
    <scope>NUCLEOTIDE SEQUENCE [LARGE SCALE GENOMIC DNA]</scope>
    <source>
        <strain evidence="9 10">DH1</strain>
    </source>
</reference>
<dbReference type="Proteomes" id="UP000191661">
    <property type="component" value="Unassembled WGS sequence"/>
</dbReference>
<dbReference type="PIRSF" id="PIRSF006588">
    <property type="entry name" value="TyrRS_arch_euk"/>
    <property type="match status" value="1"/>
</dbReference>
<feature type="binding site" evidence="8">
    <location>
        <position position="216"/>
    </location>
    <ligand>
        <name>ATP</name>
        <dbReference type="ChEBI" id="CHEBI:30616"/>
    </ligand>
</feature>
<dbReference type="OrthoDB" id="8389at2157"/>
<feature type="binding site" evidence="8">
    <location>
        <position position="163"/>
    </location>
    <ligand>
        <name>L-tyrosine</name>
        <dbReference type="ChEBI" id="CHEBI:58315"/>
    </ligand>
</feature>
<dbReference type="AlphaFoldDB" id="A0A1V6N116"/>
<dbReference type="GO" id="GO:0005737">
    <property type="term" value="C:cytoplasm"/>
    <property type="evidence" value="ECO:0007669"/>
    <property type="project" value="UniProtKB-SubCell"/>
</dbReference>
<dbReference type="SUPFAM" id="SSF52374">
    <property type="entry name" value="Nucleotidylyl transferase"/>
    <property type="match status" value="1"/>
</dbReference>
<evidence type="ECO:0000256" key="7">
    <source>
        <dbReference type="ARBA" id="ARBA00048248"/>
    </source>
</evidence>
<comment type="subunit">
    <text evidence="8">Homodimer.</text>
</comment>
<dbReference type="InterPro" id="IPR023617">
    <property type="entry name" value="Tyr-tRNA-ligase_arc/euk-type"/>
</dbReference>
<evidence type="ECO:0000256" key="5">
    <source>
        <dbReference type="ARBA" id="ARBA00022917"/>
    </source>
</evidence>
<dbReference type="Gene3D" id="3.40.50.620">
    <property type="entry name" value="HUPs"/>
    <property type="match status" value="1"/>
</dbReference>
<evidence type="ECO:0000313" key="10">
    <source>
        <dbReference type="Proteomes" id="UP000191661"/>
    </source>
</evidence>
<feature type="binding site" evidence="8">
    <location>
        <position position="156"/>
    </location>
    <ligand>
        <name>L-tyrosine</name>
        <dbReference type="ChEBI" id="CHEBI:58315"/>
    </ligand>
</feature>
<sequence>MDIDEKIDLIKKGTLEIINLEELKEKLEKNSPIAYTGYEPSGKIHLGHAITVIKLKQLQELGFKIKILLADYHAYLNGKGTIEEIEKTAKYNEKCFKALGLSEDTEFVLGSSFQTKPEYTDKIYNLATLTTLVRAKRSMDKVSRNSENPKVADAMYPLMQVADMVALDVDVALGGMEQRKIQMLARENLPKINKAPPVCIHTPLLHGLDGDEKMSSSKGNFIAIDDSESEIRKKINKSFCPIKEIEGNPIIELATHFIFTSQEKILIERPEKFGGNLNLTEKELVDIYTAGELHPMDLKNAVSSFLISYLASVREYMENN</sequence>
<evidence type="ECO:0000256" key="1">
    <source>
        <dbReference type="ARBA" id="ARBA00022490"/>
    </source>
</evidence>
<comment type="function">
    <text evidence="8">Catalyzes the attachment of tyrosine to tRNA(Tyr) in a two-step reaction: tyrosine is first activated by ATP to form Tyr-AMP and then transferred to the acceptor end of tRNA(Tyr).</text>
</comment>
<organism evidence="9 10">
    <name type="scientific">Methanobrevibacter arboriphilus JCM 13429 = DSM 1125</name>
    <dbReference type="NCBI Taxonomy" id="1300164"/>
    <lineage>
        <taxon>Archaea</taxon>
        <taxon>Methanobacteriati</taxon>
        <taxon>Methanobacteriota</taxon>
        <taxon>Methanomada group</taxon>
        <taxon>Methanobacteria</taxon>
        <taxon>Methanobacteriales</taxon>
        <taxon>Methanobacteriaceae</taxon>
        <taxon>Methanobrevibacter</taxon>
    </lineage>
</organism>
<dbReference type="InterPro" id="IPR002307">
    <property type="entry name" value="Tyr-tRNA-ligase"/>
</dbReference>
<keyword evidence="4 8" id="KW-0067">ATP-binding</keyword>
<evidence type="ECO:0000256" key="2">
    <source>
        <dbReference type="ARBA" id="ARBA00022598"/>
    </source>
</evidence>
<protein>
    <recommendedName>
        <fullName evidence="8">Tyrosine--tRNA ligase</fullName>
        <ecNumber evidence="8">6.1.1.1</ecNumber>
    </recommendedName>
    <alternativeName>
        <fullName evidence="8">Tyrosyl-tRNA synthetase</fullName>
        <shortName evidence="8">TyrRS</shortName>
    </alternativeName>
</protein>
<keyword evidence="10" id="KW-1185">Reference proteome</keyword>
<dbReference type="RefSeq" id="WP_080460773.1">
    <property type="nucleotide sequence ID" value="NZ_JXMW01000020.1"/>
</dbReference>
<evidence type="ECO:0000313" key="9">
    <source>
        <dbReference type="EMBL" id="OQD58334.1"/>
    </source>
</evidence>
<dbReference type="PANTHER" id="PTHR46264">
    <property type="entry name" value="TYROSINE-TRNA LIGASE"/>
    <property type="match status" value="1"/>
</dbReference>
<dbReference type="GO" id="GO:0004831">
    <property type="term" value="F:tyrosine-tRNA ligase activity"/>
    <property type="evidence" value="ECO:0007669"/>
    <property type="project" value="UniProtKB-UniRule"/>
</dbReference>
<dbReference type="Gene3D" id="1.10.240.10">
    <property type="entry name" value="Tyrosyl-Transfer RNA Synthetase"/>
    <property type="match status" value="1"/>
</dbReference>
<feature type="binding site" evidence="8">
    <location>
        <position position="178"/>
    </location>
    <ligand>
        <name>L-tyrosine</name>
        <dbReference type="ChEBI" id="CHEBI:58315"/>
    </ligand>
</feature>
<evidence type="ECO:0000256" key="4">
    <source>
        <dbReference type="ARBA" id="ARBA00022840"/>
    </source>
</evidence>
<dbReference type="Pfam" id="PF00579">
    <property type="entry name" value="tRNA-synt_1b"/>
    <property type="match status" value="1"/>
</dbReference>
<dbReference type="InterPro" id="IPR014729">
    <property type="entry name" value="Rossmann-like_a/b/a_fold"/>
</dbReference>
<comment type="catalytic activity">
    <reaction evidence="7 8">
        <text>tRNA(Tyr) + L-tyrosine + ATP = L-tyrosyl-tRNA(Tyr) + AMP + diphosphate + H(+)</text>
        <dbReference type="Rhea" id="RHEA:10220"/>
        <dbReference type="Rhea" id="RHEA-COMP:9706"/>
        <dbReference type="Rhea" id="RHEA-COMP:9707"/>
        <dbReference type="ChEBI" id="CHEBI:15378"/>
        <dbReference type="ChEBI" id="CHEBI:30616"/>
        <dbReference type="ChEBI" id="CHEBI:33019"/>
        <dbReference type="ChEBI" id="CHEBI:58315"/>
        <dbReference type="ChEBI" id="CHEBI:78442"/>
        <dbReference type="ChEBI" id="CHEBI:78536"/>
        <dbReference type="ChEBI" id="CHEBI:456215"/>
        <dbReference type="EC" id="6.1.1.1"/>
    </reaction>
</comment>
<keyword evidence="2 8" id="KW-0436">Ligase</keyword>
<dbReference type="EC" id="6.1.1.1" evidence="8"/>
<comment type="subcellular location">
    <subcellularLocation>
        <location evidence="8">Cytoplasm</location>
    </subcellularLocation>
</comment>
<feature type="binding site" evidence="8">
    <location>
        <position position="160"/>
    </location>
    <ligand>
        <name>L-tyrosine</name>
        <dbReference type="ChEBI" id="CHEBI:58315"/>
    </ligand>
</feature>
<comment type="caution">
    <text evidence="9">The sequence shown here is derived from an EMBL/GenBank/DDBJ whole genome shotgun (WGS) entry which is preliminary data.</text>
</comment>
<feature type="short sequence motif" description="'KMSKS' region" evidence="8">
    <location>
        <begin position="213"/>
        <end position="217"/>
    </location>
</feature>
<comment type="similarity">
    <text evidence="8">Belongs to the class-I aminoacyl-tRNA synthetase family. TyrS type 3 subfamily.</text>
</comment>
<dbReference type="PRINTS" id="PR01040">
    <property type="entry name" value="TRNASYNTHTYR"/>
</dbReference>
<dbReference type="InterPro" id="IPR002305">
    <property type="entry name" value="aa-tRNA-synth_Ic"/>
</dbReference>
<keyword evidence="5 8" id="KW-0648">Protein biosynthesis</keyword>
<keyword evidence="3 8" id="KW-0547">Nucleotide-binding</keyword>
<keyword evidence="1 8" id="KW-0963">Cytoplasm</keyword>
<dbReference type="InterPro" id="IPR001412">
    <property type="entry name" value="aa-tRNA-synth_I_CS"/>
</dbReference>
<dbReference type="GO" id="GO:0006437">
    <property type="term" value="P:tyrosyl-tRNA aminoacylation"/>
    <property type="evidence" value="ECO:0007669"/>
    <property type="project" value="UniProtKB-UniRule"/>
</dbReference>
<evidence type="ECO:0000256" key="6">
    <source>
        <dbReference type="ARBA" id="ARBA00023146"/>
    </source>
</evidence>
<dbReference type="EMBL" id="JXMW01000020">
    <property type="protein sequence ID" value="OQD58334.1"/>
    <property type="molecule type" value="Genomic_DNA"/>
</dbReference>
<dbReference type="InterPro" id="IPR050489">
    <property type="entry name" value="Tyr-tRNA_synthase"/>
</dbReference>
<dbReference type="NCBIfam" id="TIGR00234">
    <property type="entry name" value="tyrS"/>
    <property type="match status" value="1"/>
</dbReference>
<feature type="binding site" evidence="8">
    <location>
        <position position="35"/>
    </location>
    <ligand>
        <name>L-tyrosine</name>
        <dbReference type="ChEBI" id="CHEBI:58315"/>
    </ligand>
</feature>
<gene>
    <name evidence="8 9" type="primary">tyrS</name>
    <name evidence="9" type="ORF">MBBAR_20c00130</name>
</gene>
<evidence type="ECO:0000256" key="8">
    <source>
        <dbReference type="HAMAP-Rule" id="MF_02008"/>
    </source>
</evidence>
<dbReference type="InterPro" id="IPR023684">
    <property type="entry name" value="Tyr-tRNA-ligase_3"/>
</dbReference>
<dbReference type="NCBIfam" id="NF006330">
    <property type="entry name" value="PRK08560.1"/>
    <property type="match status" value="1"/>
</dbReference>
<name>A0A1V6N116_METAZ</name>
<dbReference type="PROSITE" id="PS00178">
    <property type="entry name" value="AA_TRNA_LIGASE_I"/>
    <property type="match status" value="1"/>
</dbReference>
<proteinExistence type="inferred from homology"/>
<evidence type="ECO:0000256" key="3">
    <source>
        <dbReference type="ARBA" id="ARBA00022741"/>
    </source>
</evidence>